<organism evidence="1 2">
    <name type="scientific">Linderina macrospora</name>
    <dbReference type="NCBI Taxonomy" id="4868"/>
    <lineage>
        <taxon>Eukaryota</taxon>
        <taxon>Fungi</taxon>
        <taxon>Fungi incertae sedis</taxon>
        <taxon>Zoopagomycota</taxon>
        <taxon>Kickxellomycotina</taxon>
        <taxon>Kickxellomycetes</taxon>
        <taxon>Kickxellales</taxon>
        <taxon>Kickxellaceae</taxon>
        <taxon>Linderina</taxon>
    </lineage>
</organism>
<protein>
    <submittedName>
        <fullName evidence="1">SF3a splicing factor complex subunit</fullName>
    </submittedName>
</protein>
<accession>A0ACC1J7R6</accession>
<evidence type="ECO:0000313" key="1">
    <source>
        <dbReference type="EMBL" id="KAJ1940942.1"/>
    </source>
</evidence>
<sequence>MSDTQPAEIIYPPLDIKSIVDKTAEHVAKSGERFQGLLREKYEGNAKFSFLYPKDPYNAYYQHMVAKFKSGEAIDQQPSQNEAEETEPSEQEPVAEAPEQPDPIQFASPMPAISAQDLDVLRLTAQFVARNGRQFMTTLAQREANSYQFDFLNPNHTLFGFFRKLVDQYTLVFFPPENLQQRVKLDTEDKYQILDRVNRRMRWEAYEAEEKKRREEIADKEKEEFLAIDWHDFVVVGTVEFVEEDAFVDLPEPMLLQDLKNMSLEDKHRTQQQDDAGRSTAESAATEAHRNVSQAEEDEDDDNDVEMDMEDEDEVDEEIEADAKPTAPAVDVSKMKIRKDYVPNLRRGPQSRQVTLQCQLCKLEIPASEFDEHIRVELIDPKWKEQKLAYERKIRDSNLVQEGMDVAKYLRQMARNRSDIFGQEGVQNSIDEEQALAESKKPVMWDGFSSTAGHAVRRARENVAVDHQLAEIHRTKAQIGPQASRPQHDTKRRRTNQ</sequence>
<evidence type="ECO:0000313" key="2">
    <source>
        <dbReference type="Proteomes" id="UP001150603"/>
    </source>
</evidence>
<dbReference type="EMBL" id="JANBPW010002397">
    <property type="protein sequence ID" value="KAJ1940942.1"/>
    <property type="molecule type" value="Genomic_DNA"/>
</dbReference>
<dbReference type="Proteomes" id="UP001150603">
    <property type="component" value="Unassembled WGS sequence"/>
</dbReference>
<gene>
    <name evidence="1" type="primary">PRP21</name>
    <name evidence="1" type="ORF">FBU59_003654</name>
</gene>
<proteinExistence type="predicted"/>
<comment type="caution">
    <text evidence="1">The sequence shown here is derived from an EMBL/GenBank/DDBJ whole genome shotgun (WGS) entry which is preliminary data.</text>
</comment>
<name>A0ACC1J7R6_9FUNG</name>
<reference evidence="1" key="1">
    <citation type="submission" date="2022-07" db="EMBL/GenBank/DDBJ databases">
        <title>Phylogenomic reconstructions and comparative analyses of Kickxellomycotina fungi.</title>
        <authorList>
            <person name="Reynolds N.K."/>
            <person name="Stajich J.E."/>
            <person name="Barry K."/>
            <person name="Grigoriev I.V."/>
            <person name="Crous P."/>
            <person name="Smith M.E."/>
        </authorList>
    </citation>
    <scope>NUCLEOTIDE SEQUENCE</scope>
    <source>
        <strain evidence="1">NRRL 5244</strain>
    </source>
</reference>
<keyword evidence="2" id="KW-1185">Reference proteome</keyword>